<dbReference type="AlphaFoldDB" id="A0A0G0Q1X7"/>
<dbReference type="EMBL" id="LBXN01000006">
    <property type="protein sequence ID" value="KKR34103.1"/>
    <property type="molecule type" value="Genomic_DNA"/>
</dbReference>
<sequence length="330" mass="36031">MSLPTPSLEIGASLRAIPKSETLKTPFQIGEARADGLWREALGPKGLSQYAHEKSQKPGSKTPLSPDEEVVIKQFPELKLKPDLLKAEVERRKNLETGSSNITRAATKESGYNQHSGLFTSETGELVSIEDAYHAQYLTLRSICLYGEQLGLNPEVITRAKEVLPKLKKEMYIVTAAGKCDLDKWETIVGKKAMQMAGSEAEYNALSAVEKEVFYFKAEKAVAQEDFESALLTKASSKLGIENPETSDGAALAKLVKAKLEAEAEVNFLKKAGEDAGLKSELDAFLAKKVERALQIKRDETGNQGLAWDQVPKDEQTALLGKAETTSDGD</sequence>
<comment type="caution">
    <text evidence="1">The sequence shown here is derived from an EMBL/GenBank/DDBJ whole genome shotgun (WGS) entry which is preliminary data.</text>
</comment>
<dbReference type="Proteomes" id="UP000034539">
    <property type="component" value="Unassembled WGS sequence"/>
</dbReference>
<proteinExistence type="predicted"/>
<name>A0A0G0Q1X7_9BACT</name>
<reference evidence="1 2" key="1">
    <citation type="journal article" date="2015" name="Nature">
        <title>rRNA introns, odd ribosomes, and small enigmatic genomes across a large radiation of phyla.</title>
        <authorList>
            <person name="Brown C.T."/>
            <person name="Hug L.A."/>
            <person name="Thomas B.C."/>
            <person name="Sharon I."/>
            <person name="Castelle C.J."/>
            <person name="Singh A."/>
            <person name="Wilkins M.J."/>
            <person name="Williams K.H."/>
            <person name="Banfield J.F."/>
        </authorList>
    </citation>
    <scope>NUCLEOTIDE SEQUENCE [LARGE SCALE GENOMIC DNA]</scope>
</reference>
<protein>
    <submittedName>
        <fullName evidence="1">Uncharacterized protein</fullName>
    </submittedName>
</protein>
<accession>A0A0G0Q1X7</accession>
<organism evidence="1 2">
    <name type="scientific">Candidatus Gottesmanbacteria bacterium GW2011_GWC2_39_8</name>
    <dbReference type="NCBI Taxonomy" id="1618450"/>
    <lineage>
        <taxon>Bacteria</taxon>
        <taxon>Candidatus Gottesmaniibacteriota</taxon>
    </lineage>
</organism>
<gene>
    <name evidence="1" type="ORF">UT63_C0006G0021</name>
</gene>
<evidence type="ECO:0000313" key="2">
    <source>
        <dbReference type="Proteomes" id="UP000034539"/>
    </source>
</evidence>
<evidence type="ECO:0000313" key="1">
    <source>
        <dbReference type="EMBL" id="KKR34103.1"/>
    </source>
</evidence>